<keyword evidence="4" id="KW-1185">Reference proteome</keyword>
<accession>A0ABU9HA76</accession>
<dbReference type="Proteomes" id="UP001366060">
    <property type="component" value="Unassembled WGS sequence"/>
</dbReference>
<organism evidence="3 4">
    <name type="scientific">Psychromonas arctica</name>
    <dbReference type="NCBI Taxonomy" id="168275"/>
    <lineage>
        <taxon>Bacteria</taxon>
        <taxon>Pseudomonadati</taxon>
        <taxon>Pseudomonadota</taxon>
        <taxon>Gammaproteobacteria</taxon>
        <taxon>Alteromonadales</taxon>
        <taxon>Psychromonadaceae</taxon>
        <taxon>Psychromonas</taxon>
    </lineage>
</organism>
<feature type="transmembrane region" description="Helical" evidence="1">
    <location>
        <begin position="33"/>
        <end position="55"/>
    </location>
</feature>
<comment type="caution">
    <text evidence="3">The sequence shown here is derived from an EMBL/GenBank/DDBJ whole genome shotgun (WGS) entry which is preliminary data.</text>
</comment>
<evidence type="ECO:0000256" key="1">
    <source>
        <dbReference type="SAM" id="Phobius"/>
    </source>
</evidence>
<evidence type="ECO:0000313" key="3">
    <source>
        <dbReference type="EMBL" id="MEL0658786.1"/>
    </source>
</evidence>
<keyword evidence="2" id="KW-0732">Signal</keyword>
<feature type="chain" id="PRO_5046434920" evidence="2">
    <location>
        <begin position="24"/>
        <end position="73"/>
    </location>
</feature>
<protein>
    <submittedName>
        <fullName evidence="3">Uncharacterized protein</fullName>
    </submittedName>
</protein>
<dbReference type="RefSeq" id="WP_341627418.1">
    <property type="nucleotide sequence ID" value="NZ_JBAKBA010000011.1"/>
</dbReference>
<keyword evidence="1" id="KW-0472">Membrane</keyword>
<evidence type="ECO:0000256" key="2">
    <source>
        <dbReference type="SAM" id="SignalP"/>
    </source>
</evidence>
<keyword evidence="1" id="KW-0812">Transmembrane</keyword>
<evidence type="ECO:0000313" key="4">
    <source>
        <dbReference type="Proteomes" id="UP001366060"/>
    </source>
</evidence>
<sequence length="73" mass="8041">MKKIFNHSIILSLMLAFSQVVQAHPGHDHAHWASNSIHLLTVAAIASVIVAGLVYKQVIRRRKNVSTISTKGE</sequence>
<keyword evidence="1" id="KW-1133">Transmembrane helix</keyword>
<feature type="signal peptide" evidence="2">
    <location>
        <begin position="1"/>
        <end position="23"/>
    </location>
</feature>
<proteinExistence type="predicted"/>
<reference evidence="3 4" key="1">
    <citation type="submission" date="2024-02" db="EMBL/GenBank/DDBJ databases">
        <title>Bacteria isolated from the canopy kelp, Nereocystis luetkeana.</title>
        <authorList>
            <person name="Pfister C.A."/>
            <person name="Younker I.T."/>
            <person name="Light S.H."/>
        </authorList>
    </citation>
    <scope>NUCLEOTIDE SEQUENCE [LARGE SCALE GENOMIC DNA]</scope>
    <source>
        <strain evidence="3 4">TI.2.07</strain>
    </source>
</reference>
<dbReference type="EMBL" id="JBAKBA010000011">
    <property type="protein sequence ID" value="MEL0658786.1"/>
    <property type="molecule type" value="Genomic_DNA"/>
</dbReference>
<gene>
    <name evidence="3" type="ORF">V6255_06475</name>
</gene>
<name>A0ABU9HA76_9GAMM</name>